<dbReference type="PANTHER" id="PTHR43179">
    <property type="entry name" value="RHAMNOSYLTRANSFERASE WBBL"/>
    <property type="match status" value="1"/>
</dbReference>
<evidence type="ECO:0000256" key="3">
    <source>
        <dbReference type="ARBA" id="ARBA00022676"/>
    </source>
</evidence>
<evidence type="ECO:0000256" key="2">
    <source>
        <dbReference type="ARBA" id="ARBA00006739"/>
    </source>
</evidence>
<comment type="similarity">
    <text evidence="2">Belongs to the glycosyltransferase 2 family.</text>
</comment>
<reference evidence="7" key="1">
    <citation type="journal article" date="2019" name="Int. J. Syst. Evol. Microbiol.">
        <title>The Global Catalogue of Microorganisms (GCM) 10K type strain sequencing project: providing services to taxonomists for standard genome sequencing and annotation.</title>
        <authorList>
            <consortium name="The Broad Institute Genomics Platform"/>
            <consortium name="The Broad Institute Genome Sequencing Center for Infectious Disease"/>
            <person name="Wu L."/>
            <person name="Ma J."/>
        </authorList>
    </citation>
    <scope>NUCLEOTIDE SEQUENCE [LARGE SCALE GENOMIC DNA]</scope>
    <source>
        <strain evidence="7">JCM 1365</strain>
    </source>
</reference>
<comment type="pathway">
    <text evidence="1">Cell wall biogenesis; cell wall polysaccharide biosynthesis.</text>
</comment>
<feature type="domain" description="Glycosyltransferase 2-like" evidence="5">
    <location>
        <begin position="4"/>
        <end position="67"/>
    </location>
</feature>
<name>A0ABQ2I213_9MICO</name>
<dbReference type="InterPro" id="IPR001173">
    <property type="entry name" value="Glyco_trans_2-like"/>
</dbReference>
<dbReference type="PANTHER" id="PTHR43179:SF12">
    <property type="entry name" value="GALACTOFURANOSYLTRANSFERASE GLFT2"/>
    <property type="match status" value="1"/>
</dbReference>
<gene>
    <name evidence="6" type="ORF">GCM10009721_26480</name>
</gene>
<dbReference type="Pfam" id="PF00535">
    <property type="entry name" value="Glycos_transf_2"/>
    <property type="match status" value="1"/>
</dbReference>
<protein>
    <submittedName>
        <fullName evidence="6">Glycosyl transferase</fullName>
    </submittedName>
</protein>
<comment type="caution">
    <text evidence="6">The sequence shown here is derived from an EMBL/GenBank/DDBJ whole genome shotgun (WGS) entry which is preliminary data.</text>
</comment>
<dbReference type="InterPro" id="IPR029044">
    <property type="entry name" value="Nucleotide-diphossugar_trans"/>
</dbReference>
<proteinExistence type="inferred from homology"/>
<dbReference type="SUPFAM" id="SSF53448">
    <property type="entry name" value="Nucleotide-diphospho-sugar transferases"/>
    <property type="match status" value="1"/>
</dbReference>
<evidence type="ECO:0000313" key="6">
    <source>
        <dbReference type="EMBL" id="GGM98201.1"/>
    </source>
</evidence>
<dbReference type="Proteomes" id="UP000623461">
    <property type="component" value="Unassembled WGS sequence"/>
</dbReference>
<keyword evidence="3" id="KW-0328">Glycosyltransferase</keyword>
<keyword evidence="4 6" id="KW-0808">Transferase</keyword>
<accession>A0ABQ2I213</accession>
<evidence type="ECO:0000256" key="4">
    <source>
        <dbReference type="ARBA" id="ARBA00022679"/>
    </source>
</evidence>
<keyword evidence="7" id="KW-1185">Reference proteome</keyword>
<evidence type="ECO:0000313" key="7">
    <source>
        <dbReference type="Proteomes" id="UP000623461"/>
    </source>
</evidence>
<dbReference type="EMBL" id="BMNZ01000004">
    <property type="protein sequence ID" value="GGM98201.1"/>
    <property type="molecule type" value="Genomic_DNA"/>
</dbReference>
<organism evidence="6 7">
    <name type="scientific">Terrabacter tumescens</name>
    <dbReference type="NCBI Taxonomy" id="60443"/>
    <lineage>
        <taxon>Bacteria</taxon>
        <taxon>Bacillati</taxon>
        <taxon>Actinomycetota</taxon>
        <taxon>Actinomycetes</taxon>
        <taxon>Micrococcales</taxon>
        <taxon>Intrasporangiaceae</taxon>
        <taxon>Terrabacter</taxon>
    </lineage>
</organism>
<evidence type="ECO:0000259" key="5">
    <source>
        <dbReference type="Pfam" id="PF00535"/>
    </source>
</evidence>
<dbReference type="Gene3D" id="3.90.550.10">
    <property type="entry name" value="Spore Coat Polysaccharide Biosynthesis Protein SpsA, Chain A"/>
    <property type="match status" value="1"/>
</dbReference>
<evidence type="ECO:0000256" key="1">
    <source>
        <dbReference type="ARBA" id="ARBA00004776"/>
    </source>
</evidence>
<sequence>MDTVFIVDNSPAADSQLIENLSSQHRVLHSGQNLGLGAAYNLACQHAIDLGYEWIILLDQDTELHGDYRARMSSIFAEWSTMNETEIGIAAPNFRNSQSPPSDAGPQTTVAHSVDAAVSSGSLVNLSAWSHLGGFREDFFIDYVDTEFCRRLIAGGYSVAMSADVLMSHGMGHPALNQVLGYRRYTSNYPAWRHYFIARNFVLTVKASLQGGDWIWAARETRRRIKFSLLTAVMEPDRREKLAATARGCADGIRGRVTCNPVPHN</sequence>
<dbReference type="GO" id="GO:0016740">
    <property type="term" value="F:transferase activity"/>
    <property type="evidence" value="ECO:0007669"/>
    <property type="project" value="UniProtKB-KW"/>
</dbReference>